<dbReference type="GO" id="GO:0004467">
    <property type="term" value="F:long-chain fatty acid-CoA ligase activity"/>
    <property type="evidence" value="ECO:0007669"/>
    <property type="project" value="TreeGrafter"/>
</dbReference>
<keyword evidence="2" id="KW-0276">Fatty acid metabolism</keyword>
<evidence type="ECO:0000256" key="1">
    <source>
        <dbReference type="ARBA" id="ARBA00022598"/>
    </source>
</evidence>
<feature type="domain" description="AMP-dependent synthetase/ligase" evidence="4">
    <location>
        <begin position="15"/>
        <end position="407"/>
    </location>
</feature>
<dbReference type="InterPro" id="IPR020845">
    <property type="entry name" value="AMP-binding_CS"/>
</dbReference>
<dbReference type="Pfam" id="PF00501">
    <property type="entry name" value="AMP-binding"/>
    <property type="match status" value="1"/>
</dbReference>
<evidence type="ECO:0000313" key="6">
    <source>
        <dbReference type="Proteomes" id="UP000183080"/>
    </source>
</evidence>
<name>A0A1J5TAJ4_9ARCH</name>
<keyword evidence="3" id="KW-0443">Lipid metabolism</keyword>
<dbReference type="PROSITE" id="PS00455">
    <property type="entry name" value="AMP_BINDING"/>
    <property type="match status" value="1"/>
</dbReference>
<dbReference type="SUPFAM" id="SSF56801">
    <property type="entry name" value="Acetyl-CoA synthetase-like"/>
    <property type="match status" value="1"/>
</dbReference>
<evidence type="ECO:0000259" key="4">
    <source>
        <dbReference type="Pfam" id="PF00501"/>
    </source>
</evidence>
<protein>
    <recommendedName>
        <fullName evidence="4">AMP-dependent synthetase/ligase domain-containing protein</fullName>
    </recommendedName>
</protein>
<dbReference type="AlphaFoldDB" id="A0A1J5TAJ4"/>
<dbReference type="PANTHER" id="PTHR43272">
    <property type="entry name" value="LONG-CHAIN-FATTY-ACID--COA LIGASE"/>
    <property type="match status" value="1"/>
</dbReference>
<gene>
    <name evidence="5" type="ORF">BD935_01975</name>
</gene>
<proteinExistence type="predicted"/>
<organism evidence="5 6">
    <name type="scientific">Marine Group III euryarchaeote CG-Epi1</name>
    <dbReference type="NCBI Taxonomy" id="1888995"/>
    <lineage>
        <taxon>Archaea</taxon>
        <taxon>Methanobacteriati</taxon>
        <taxon>Thermoplasmatota</taxon>
        <taxon>Thermoplasmata</taxon>
        <taxon>Candidatus Thermoprofundales</taxon>
    </lineage>
</organism>
<evidence type="ECO:0000256" key="3">
    <source>
        <dbReference type="ARBA" id="ARBA00023098"/>
    </source>
</evidence>
<dbReference type="Pfam" id="PF23562">
    <property type="entry name" value="AMP-binding_C_3"/>
    <property type="match status" value="1"/>
</dbReference>
<dbReference type="CDD" id="cd05907">
    <property type="entry name" value="VL_LC_FACS_like"/>
    <property type="match status" value="1"/>
</dbReference>
<dbReference type="PANTHER" id="PTHR43272:SF32">
    <property type="entry name" value="AMP-DEPENDENT SYNTHETASE_LIGASE DOMAIN-CONTAINING PROTEIN"/>
    <property type="match status" value="1"/>
</dbReference>
<evidence type="ECO:0000256" key="2">
    <source>
        <dbReference type="ARBA" id="ARBA00022832"/>
    </source>
</evidence>
<dbReference type="STRING" id="1888995.BD935_01975"/>
<dbReference type="InterPro" id="IPR000873">
    <property type="entry name" value="AMP-dep_synth/lig_dom"/>
</dbReference>
<reference evidence="5 6" key="1">
    <citation type="submission" date="2016-08" db="EMBL/GenBank/DDBJ databases">
        <title>New Insights into Marine Group III Euryarchaeota, from dark to light.</title>
        <authorList>
            <person name="Haro-Moreno J.M."/>
            <person name="Rodriguez-Valera F."/>
            <person name="Lopez-Garcia P."/>
            <person name="Moreira D."/>
            <person name="Martin-Cuadrado A.B."/>
        </authorList>
    </citation>
    <scope>NUCLEOTIDE SEQUENCE [LARGE SCALE GENOMIC DNA]</scope>
    <source>
        <strain evidence="5">CG-Epi1</strain>
    </source>
</reference>
<dbReference type="Gene3D" id="3.40.50.12780">
    <property type="entry name" value="N-terminal domain of ligase-like"/>
    <property type="match status" value="1"/>
</dbReference>
<dbReference type="EMBL" id="MIZA01000021">
    <property type="protein sequence ID" value="OIR17951.1"/>
    <property type="molecule type" value="Genomic_DNA"/>
</dbReference>
<dbReference type="InterPro" id="IPR042099">
    <property type="entry name" value="ANL_N_sf"/>
</dbReference>
<dbReference type="Proteomes" id="UP000183080">
    <property type="component" value="Unassembled WGS sequence"/>
</dbReference>
<keyword evidence="1" id="KW-0436">Ligase</keyword>
<accession>A0A1J5TAJ4</accession>
<comment type="caution">
    <text evidence="5">The sequence shown here is derived from an EMBL/GenBank/DDBJ whole genome shotgun (WGS) entry which is preliminary data.</text>
</comment>
<evidence type="ECO:0000313" key="5">
    <source>
        <dbReference type="EMBL" id="OIR17951.1"/>
    </source>
</evidence>
<sequence>MSWMTLPEKINYNTDKHGNLPAISQKNSKGDMETLNWSQYGNYVDQISLSLLALGHNVGDRVCIYSYNRKEWFAAYAASHAVDGTAVSVYHTCSPEEVEWIVSNSGSKFIFVGHNPQWGGNNDKLPVNRLHNIMDSLPELEHVIMMENEQMMDHPKAMSWDDFISKGEKLKNDEITKRVSGIDKASTASIIYTSGTTGNPKGVELTHHNFAFITNQVIDHIVPLDPHDKYVSWLPQAHVFGQVCDNYAHVTSALNMTIVDNPLHIIDYAKEIQPDFFVGVPRIYEKVYSNVKAAIESKAAVRIGLKIPLINNIFKKIIRKKAGFSNCKHAITGAAPINPEIIDLFHSVGIPIYEAYGMTETTAGMTFNNKVNNKTGSIGITCPGTEVRVASDGELQFKGDNIMKGYYNNPEANSEVFDGEWLKTGDVGRVDEQGYVYITGRKKEIYVLSNGKNVAPLVIEETMKSISLVSQFFLVGDSRNYCTGLVTLDGGAILRDKLGMNPDDIPKDPQEQIKELEKRGRPISEFTGSNEIFEEINSQINSLNSRFSNPEQVKKFTILPRDFDIDNSEMTPTLKIRRKQINENWSKEINSMYTN</sequence>
<dbReference type="GO" id="GO:0016020">
    <property type="term" value="C:membrane"/>
    <property type="evidence" value="ECO:0007669"/>
    <property type="project" value="TreeGrafter"/>
</dbReference>